<name>A0A6G0XWP7_APHCR</name>
<feature type="non-terminal residue" evidence="2">
    <location>
        <position position="211"/>
    </location>
</feature>
<dbReference type="GO" id="GO:0003723">
    <property type="term" value="F:RNA binding"/>
    <property type="evidence" value="ECO:0007669"/>
    <property type="project" value="UniProtKB-KW"/>
</dbReference>
<keyword evidence="1" id="KW-0694">RNA-binding</keyword>
<dbReference type="Proteomes" id="UP000478052">
    <property type="component" value="Unassembled WGS sequence"/>
</dbReference>
<evidence type="ECO:0000313" key="2">
    <source>
        <dbReference type="EMBL" id="KAF0744904.1"/>
    </source>
</evidence>
<gene>
    <name evidence="2" type="ORF">FWK35_00034758</name>
</gene>
<evidence type="ECO:0000313" key="3">
    <source>
        <dbReference type="Proteomes" id="UP000478052"/>
    </source>
</evidence>
<keyword evidence="3" id="KW-1185">Reference proteome</keyword>
<dbReference type="PROSITE" id="PS50889">
    <property type="entry name" value="S4"/>
    <property type="match status" value="1"/>
</dbReference>
<dbReference type="AlphaFoldDB" id="A0A6G0XWP7"/>
<dbReference type="OrthoDB" id="6594914at2759"/>
<evidence type="ECO:0000256" key="1">
    <source>
        <dbReference type="PROSITE-ProRule" id="PRU00182"/>
    </source>
</evidence>
<proteinExistence type="predicted"/>
<protein>
    <submittedName>
        <fullName evidence="2">Uncharacterized protein</fullName>
    </submittedName>
</protein>
<reference evidence="2 3" key="1">
    <citation type="submission" date="2019-08" db="EMBL/GenBank/DDBJ databases">
        <title>Whole genome of Aphis craccivora.</title>
        <authorList>
            <person name="Voronova N.V."/>
            <person name="Shulinski R.S."/>
            <person name="Bandarenka Y.V."/>
            <person name="Zhorov D.G."/>
            <person name="Warner D."/>
        </authorList>
    </citation>
    <scope>NUCLEOTIDE SEQUENCE [LARGE SCALE GENOMIC DNA]</scope>
    <source>
        <strain evidence="2">180601</strain>
        <tissue evidence="2">Whole Body</tissue>
    </source>
</reference>
<sequence>MTLVRSEIEDEWMCEGSDTSFNCSALPQFTDFFTTISNNLDNYEYSDYSYCPFNIANRYSECVISYYNNCYTTLTDDEKIVFIMNMPLIGDSKTLCVKNRPYKKEFREHLSCLTALGHNDLQTKILLKQIKEFISEQKLQYQSKREDDLEHKLTINDQIELKDLREVTFEKCQIRSEVLRLTYMQVRRHCGLKTEKFFRQMYGNIWPSPII</sequence>
<accession>A0A6G0XWP7</accession>
<comment type="caution">
    <text evidence="2">The sequence shown here is derived from an EMBL/GenBank/DDBJ whole genome shotgun (WGS) entry which is preliminary data.</text>
</comment>
<dbReference type="EMBL" id="VUJU01007493">
    <property type="protein sequence ID" value="KAF0744904.1"/>
    <property type="molecule type" value="Genomic_DNA"/>
</dbReference>
<organism evidence="2 3">
    <name type="scientific">Aphis craccivora</name>
    <name type="common">Cowpea aphid</name>
    <dbReference type="NCBI Taxonomy" id="307492"/>
    <lineage>
        <taxon>Eukaryota</taxon>
        <taxon>Metazoa</taxon>
        <taxon>Ecdysozoa</taxon>
        <taxon>Arthropoda</taxon>
        <taxon>Hexapoda</taxon>
        <taxon>Insecta</taxon>
        <taxon>Pterygota</taxon>
        <taxon>Neoptera</taxon>
        <taxon>Paraneoptera</taxon>
        <taxon>Hemiptera</taxon>
        <taxon>Sternorrhyncha</taxon>
        <taxon>Aphidomorpha</taxon>
        <taxon>Aphidoidea</taxon>
        <taxon>Aphididae</taxon>
        <taxon>Aphidini</taxon>
        <taxon>Aphis</taxon>
        <taxon>Aphis</taxon>
    </lineage>
</organism>